<dbReference type="AlphaFoldDB" id="A0A098EDW5"/>
<reference evidence="2 3" key="1">
    <citation type="submission" date="2014-09" db="EMBL/GenBank/DDBJ databases">
        <authorList>
            <person name="Loux Valentin"/>
            <person name="Dugat Thibaut"/>
        </authorList>
    </citation>
    <scope>NUCLEOTIDE SEQUENCE [LARGE SCALE GENOMIC DNA]</scope>
    <source>
        <strain evidence="2 3">BOV-10_179</strain>
    </source>
</reference>
<feature type="compositionally biased region" description="Low complexity" evidence="1">
    <location>
        <begin position="24"/>
        <end position="44"/>
    </location>
</feature>
<feature type="compositionally biased region" description="Polar residues" evidence="1">
    <location>
        <begin position="1"/>
        <end position="15"/>
    </location>
</feature>
<feature type="compositionally biased region" description="Basic and acidic residues" evidence="1">
    <location>
        <begin position="93"/>
        <end position="102"/>
    </location>
</feature>
<dbReference type="Proteomes" id="UP000055047">
    <property type="component" value="Unassembled WGS sequence"/>
</dbReference>
<dbReference type="EMBL" id="CCXQ01000021">
    <property type="protein sequence ID" value="CEG20494.1"/>
    <property type="molecule type" value="Genomic_DNA"/>
</dbReference>
<protein>
    <submittedName>
        <fullName evidence="2">Uncharacterized protein</fullName>
    </submittedName>
</protein>
<sequence length="147" mass="16049">MQQSISTNTLGSSEVRQPKPRKIATGARASRATTAARKSVSSTTNKNVAVDVRSRSSKSHNDDKVAIDSHAEARQLPEEDRKESLSPDVSTVKSEHASRSSEDIQSPVDNSSPEVSGGLKTRCSAWIALLCKQCRRFTAFFSKKRES</sequence>
<feature type="compositionally biased region" description="Basic and acidic residues" evidence="1">
    <location>
        <begin position="59"/>
        <end position="85"/>
    </location>
</feature>
<evidence type="ECO:0000313" key="2">
    <source>
        <dbReference type="EMBL" id="CEG20494.1"/>
    </source>
</evidence>
<name>A0A098EDW5_ANAPH</name>
<feature type="region of interest" description="Disordered" evidence="1">
    <location>
        <begin position="1"/>
        <end position="118"/>
    </location>
</feature>
<feature type="compositionally biased region" description="Polar residues" evidence="1">
    <location>
        <begin position="103"/>
        <end position="114"/>
    </location>
</feature>
<evidence type="ECO:0000256" key="1">
    <source>
        <dbReference type="SAM" id="MobiDB-lite"/>
    </source>
</evidence>
<organism evidence="2 3">
    <name type="scientific">Anaplasma phagocytophilum</name>
    <name type="common">Ehrlichia phagocytophila</name>
    <dbReference type="NCBI Taxonomy" id="948"/>
    <lineage>
        <taxon>Bacteria</taxon>
        <taxon>Pseudomonadati</taxon>
        <taxon>Pseudomonadota</taxon>
        <taxon>Alphaproteobacteria</taxon>
        <taxon>Rickettsiales</taxon>
        <taxon>Anaplasmataceae</taxon>
        <taxon>Anaplasma</taxon>
        <taxon>phagocytophilum group</taxon>
    </lineage>
</organism>
<proteinExistence type="predicted"/>
<accession>A0A098EDW5</accession>
<dbReference type="RefSeq" id="WP_044143793.1">
    <property type="nucleotide sequence ID" value="NZ_CCXQ01000021.1"/>
</dbReference>
<evidence type="ECO:0000313" key="3">
    <source>
        <dbReference type="Proteomes" id="UP000055047"/>
    </source>
</evidence>
<gene>
    <name evidence="2" type="ORF">ANAPHAGO_00593</name>
</gene>